<dbReference type="Proteomes" id="UP000288216">
    <property type="component" value="Unassembled WGS sequence"/>
</dbReference>
<feature type="compositionally biased region" description="Polar residues" evidence="3">
    <location>
        <begin position="162"/>
        <end position="174"/>
    </location>
</feature>
<proteinExistence type="predicted"/>
<evidence type="ECO:0008006" key="6">
    <source>
        <dbReference type="Google" id="ProtNLM"/>
    </source>
</evidence>
<organism evidence="4 5">
    <name type="scientific">Scyliorhinus torazame</name>
    <name type="common">Cloudy catshark</name>
    <name type="synonym">Catulus torazame</name>
    <dbReference type="NCBI Taxonomy" id="75743"/>
    <lineage>
        <taxon>Eukaryota</taxon>
        <taxon>Metazoa</taxon>
        <taxon>Chordata</taxon>
        <taxon>Craniata</taxon>
        <taxon>Vertebrata</taxon>
        <taxon>Chondrichthyes</taxon>
        <taxon>Elasmobranchii</taxon>
        <taxon>Galeomorphii</taxon>
        <taxon>Galeoidea</taxon>
        <taxon>Carcharhiniformes</taxon>
        <taxon>Scyliorhinidae</taxon>
        <taxon>Scyliorhinus</taxon>
    </lineage>
</organism>
<dbReference type="PANTHER" id="PTHR46292">
    <property type="entry name" value="COILED-COIL DOMAIN-CONTAINING PROTEIN 102A"/>
    <property type="match status" value="1"/>
</dbReference>
<dbReference type="OrthoDB" id="5984396at2759"/>
<accession>A0A401QE70</accession>
<reference evidence="4 5" key="1">
    <citation type="journal article" date="2018" name="Nat. Ecol. Evol.">
        <title>Shark genomes provide insights into elasmobranch evolution and the origin of vertebrates.</title>
        <authorList>
            <person name="Hara Y"/>
            <person name="Yamaguchi K"/>
            <person name="Onimaru K"/>
            <person name="Kadota M"/>
            <person name="Koyanagi M"/>
            <person name="Keeley SD"/>
            <person name="Tatsumi K"/>
            <person name="Tanaka K"/>
            <person name="Motone F"/>
            <person name="Kageyama Y"/>
            <person name="Nozu R"/>
            <person name="Adachi N"/>
            <person name="Nishimura O"/>
            <person name="Nakagawa R"/>
            <person name="Tanegashima C"/>
            <person name="Kiyatake I"/>
            <person name="Matsumoto R"/>
            <person name="Murakumo K"/>
            <person name="Nishida K"/>
            <person name="Terakita A"/>
            <person name="Kuratani S"/>
            <person name="Sato K"/>
            <person name="Hyodo S Kuraku.S."/>
        </authorList>
    </citation>
    <scope>NUCLEOTIDE SEQUENCE [LARGE SCALE GENOMIC DNA]</scope>
</reference>
<protein>
    <recommendedName>
        <fullName evidence="6">Coiled-coil domain-containing protein 102A</fullName>
    </recommendedName>
</protein>
<evidence type="ECO:0000313" key="5">
    <source>
        <dbReference type="Proteomes" id="UP000288216"/>
    </source>
</evidence>
<evidence type="ECO:0000256" key="1">
    <source>
        <dbReference type="ARBA" id="ARBA00023054"/>
    </source>
</evidence>
<comment type="caution">
    <text evidence="4">The sequence shown here is derived from an EMBL/GenBank/DDBJ whole genome shotgun (WGS) entry which is preliminary data.</text>
</comment>
<feature type="coiled-coil region" evidence="2">
    <location>
        <begin position="52"/>
        <end position="135"/>
    </location>
</feature>
<sequence>MKRGEAAVSKATQSSRPQASEAPPTPVGQRPSRLLAPALQAEGEGDCWEPALERCRRELLEARSLAANLEKTVRWWSECSARWKEKWAKANLEKVRSRRECQLLRQKVKGLQREVGQLRAALEEKEEEADAAEFHIQERGQRLTNVHGKHRGERGERHSDHQGTASFTEDQGGQATKEEDPGGVLAARLNSKCSLRSAGGPRGGQGMTECRTGQQGESPRVTR</sequence>
<gene>
    <name evidence="4" type="ORF">scyTo_0024155</name>
</gene>
<evidence type="ECO:0000256" key="2">
    <source>
        <dbReference type="SAM" id="Coils"/>
    </source>
</evidence>
<name>A0A401QE70_SCYTO</name>
<dbReference type="EMBL" id="BFAA01040261">
    <property type="protein sequence ID" value="GCB83617.1"/>
    <property type="molecule type" value="Genomic_DNA"/>
</dbReference>
<feature type="region of interest" description="Disordered" evidence="3">
    <location>
        <begin position="141"/>
        <end position="223"/>
    </location>
</feature>
<keyword evidence="5" id="KW-1185">Reference proteome</keyword>
<evidence type="ECO:0000313" key="4">
    <source>
        <dbReference type="EMBL" id="GCB83617.1"/>
    </source>
</evidence>
<dbReference type="AlphaFoldDB" id="A0A401QE70"/>
<dbReference type="PANTHER" id="PTHR46292:SF1">
    <property type="entry name" value="COILED-COIL DOMAIN-CONTAINING PROTEIN 102A"/>
    <property type="match status" value="1"/>
</dbReference>
<keyword evidence="1 2" id="KW-0175">Coiled coil</keyword>
<feature type="region of interest" description="Disordered" evidence="3">
    <location>
        <begin position="1"/>
        <end position="32"/>
    </location>
</feature>
<evidence type="ECO:0000256" key="3">
    <source>
        <dbReference type="SAM" id="MobiDB-lite"/>
    </source>
</evidence>